<comment type="subunit">
    <text evidence="9">Forms a complex with SecD. Part of the essential Sec protein translocation apparatus which comprises SecA, SecYEG and auxiliary proteins SecDF. Other proteins may also be involved.</text>
</comment>
<dbReference type="GO" id="GO:0043952">
    <property type="term" value="P:protein transport by the Sec complex"/>
    <property type="evidence" value="ECO:0007669"/>
    <property type="project" value="UniProtKB-UniRule"/>
</dbReference>
<dbReference type="Gene3D" id="1.20.1640.10">
    <property type="entry name" value="Multidrug efflux transporter AcrB transmembrane domain"/>
    <property type="match status" value="1"/>
</dbReference>
<evidence type="ECO:0000313" key="13">
    <source>
        <dbReference type="Proteomes" id="UP001165136"/>
    </source>
</evidence>
<keyword evidence="4 9" id="KW-0812">Transmembrane</keyword>
<dbReference type="PANTHER" id="PTHR30081">
    <property type="entry name" value="PROTEIN-EXPORT MEMBRANE PROTEIN SEC"/>
    <property type="match status" value="1"/>
</dbReference>
<dbReference type="GO" id="GO:0006605">
    <property type="term" value="P:protein targeting"/>
    <property type="evidence" value="ECO:0007669"/>
    <property type="project" value="UniProtKB-UniRule"/>
</dbReference>
<dbReference type="Pfam" id="PF07549">
    <property type="entry name" value="Sec_GG"/>
    <property type="match status" value="1"/>
</dbReference>
<comment type="function">
    <text evidence="9">Part of the Sec protein translocase complex. Interacts with the SecYEG preprotein conducting channel. SecDF uses the proton motive force (PMF) to complete protein translocation after the ATP-dependent function of SecA.</text>
</comment>
<dbReference type="InterPro" id="IPR055344">
    <property type="entry name" value="SecD_SecF_C_bact"/>
</dbReference>
<dbReference type="HAMAP" id="MF_01464_B">
    <property type="entry name" value="SecF_B"/>
    <property type="match status" value="1"/>
</dbReference>
<keyword evidence="5 9" id="KW-0653">Protein transport</keyword>
<comment type="similarity">
    <text evidence="9">Belongs to the SecD/SecF family. SecF subfamily.</text>
</comment>
<evidence type="ECO:0000259" key="11">
    <source>
        <dbReference type="Pfam" id="PF02355"/>
    </source>
</evidence>
<dbReference type="InterPro" id="IPR022645">
    <property type="entry name" value="SecD/SecF_bac"/>
</dbReference>
<evidence type="ECO:0000256" key="6">
    <source>
        <dbReference type="ARBA" id="ARBA00022989"/>
    </source>
</evidence>
<organism evidence="12 13">
    <name type="scientific">Amycolatopsis taiwanensis</name>
    <dbReference type="NCBI Taxonomy" id="342230"/>
    <lineage>
        <taxon>Bacteria</taxon>
        <taxon>Bacillati</taxon>
        <taxon>Actinomycetota</taxon>
        <taxon>Actinomycetes</taxon>
        <taxon>Pseudonocardiales</taxon>
        <taxon>Pseudonocardiaceae</taxon>
        <taxon>Amycolatopsis</taxon>
    </lineage>
</organism>
<name>A0A9W6R5U6_9PSEU</name>
<evidence type="ECO:0000256" key="1">
    <source>
        <dbReference type="ARBA" id="ARBA00004651"/>
    </source>
</evidence>
<dbReference type="InterPro" id="IPR022813">
    <property type="entry name" value="SecD/SecF_arch_bac"/>
</dbReference>
<feature type="transmembrane region" description="Helical" evidence="9">
    <location>
        <begin position="212"/>
        <end position="233"/>
    </location>
</feature>
<dbReference type="EMBL" id="BSTI01000013">
    <property type="protein sequence ID" value="GLY68895.1"/>
    <property type="molecule type" value="Genomic_DNA"/>
</dbReference>
<dbReference type="SUPFAM" id="SSF82866">
    <property type="entry name" value="Multidrug efflux transporter AcrB transmembrane domain"/>
    <property type="match status" value="1"/>
</dbReference>
<accession>A0A9W6R5U6</accession>
<dbReference type="NCBIfam" id="TIGR00916">
    <property type="entry name" value="2A0604s01"/>
    <property type="match status" value="1"/>
</dbReference>
<dbReference type="NCBIfam" id="TIGR00966">
    <property type="entry name" value="transloc_SecF"/>
    <property type="match status" value="1"/>
</dbReference>
<keyword evidence="3 9" id="KW-1003">Cell membrane</keyword>
<proteinExistence type="inferred from homology"/>
<evidence type="ECO:0000256" key="8">
    <source>
        <dbReference type="ARBA" id="ARBA00023136"/>
    </source>
</evidence>
<dbReference type="InterPro" id="IPR048634">
    <property type="entry name" value="SecD_SecF_C"/>
</dbReference>
<dbReference type="AlphaFoldDB" id="A0A9W6R5U6"/>
<protein>
    <recommendedName>
        <fullName evidence="9">Protein-export membrane protein SecF</fullName>
    </recommendedName>
</protein>
<feature type="transmembrane region" description="Helical" evidence="9">
    <location>
        <begin position="186"/>
        <end position="206"/>
    </location>
</feature>
<evidence type="ECO:0000256" key="7">
    <source>
        <dbReference type="ARBA" id="ARBA00023010"/>
    </source>
</evidence>
<gene>
    <name evidence="9 12" type="primary">secF</name>
    <name evidence="12" type="ORF">Atai01_55140</name>
</gene>
<dbReference type="InterPro" id="IPR005665">
    <property type="entry name" value="SecF_bac"/>
</dbReference>
<keyword evidence="2 9" id="KW-0813">Transport</keyword>
<evidence type="ECO:0000256" key="5">
    <source>
        <dbReference type="ARBA" id="ARBA00022927"/>
    </source>
</evidence>
<keyword evidence="8 9" id="KW-0472">Membrane</keyword>
<evidence type="ECO:0000313" key="12">
    <source>
        <dbReference type="EMBL" id="GLY68895.1"/>
    </source>
</evidence>
<feature type="compositionally biased region" description="Low complexity" evidence="10">
    <location>
        <begin position="375"/>
        <end position="385"/>
    </location>
</feature>
<keyword evidence="7 9" id="KW-0811">Translocation</keyword>
<dbReference type="GO" id="GO:0015450">
    <property type="term" value="F:protein-transporting ATPase activity"/>
    <property type="evidence" value="ECO:0007669"/>
    <property type="project" value="InterPro"/>
</dbReference>
<keyword evidence="6 9" id="KW-1133">Transmembrane helix</keyword>
<evidence type="ECO:0000256" key="3">
    <source>
        <dbReference type="ARBA" id="ARBA00022475"/>
    </source>
</evidence>
<feature type="compositionally biased region" description="Basic residues" evidence="10">
    <location>
        <begin position="388"/>
        <end position="401"/>
    </location>
</feature>
<comment type="subcellular location">
    <subcellularLocation>
        <location evidence="1 9">Cell membrane</location>
        <topology evidence="1 9">Multi-pass membrane protein</topology>
    </subcellularLocation>
</comment>
<comment type="caution">
    <text evidence="12">The sequence shown here is derived from an EMBL/GenBank/DDBJ whole genome shotgun (WGS) entry which is preliminary data.</text>
</comment>
<feature type="transmembrane region" description="Helical" evidence="9">
    <location>
        <begin position="161"/>
        <end position="179"/>
    </location>
</feature>
<feature type="domain" description="Protein export membrane protein SecD/SecF C-terminal" evidence="11">
    <location>
        <begin position="135"/>
        <end position="324"/>
    </location>
</feature>
<dbReference type="GO" id="GO:0005886">
    <property type="term" value="C:plasma membrane"/>
    <property type="evidence" value="ECO:0007669"/>
    <property type="project" value="UniProtKB-SubCell"/>
</dbReference>
<dbReference type="InterPro" id="IPR022646">
    <property type="entry name" value="SecD/SecF_CS"/>
</dbReference>
<evidence type="ECO:0000256" key="10">
    <source>
        <dbReference type="SAM" id="MobiDB-lite"/>
    </source>
</evidence>
<dbReference type="GO" id="GO:0065002">
    <property type="term" value="P:intracellular protein transmembrane transport"/>
    <property type="evidence" value="ECO:0007669"/>
    <property type="project" value="UniProtKB-UniRule"/>
</dbReference>
<keyword evidence="13" id="KW-1185">Reference proteome</keyword>
<evidence type="ECO:0000256" key="9">
    <source>
        <dbReference type="HAMAP-Rule" id="MF_01464"/>
    </source>
</evidence>
<dbReference type="Pfam" id="PF02355">
    <property type="entry name" value="SecD_SecF_C"/>
    <property type="match status" value="1"/>
</dbReference>
<sequence>MASSEGSAKTGSLFHRLYVGTGAFDIVGKRKRWYIFFGLLVLVCIASIGIRGFNWGIEFEGGTQIQLPAHGTHGVITTEQASRVFTDATGKQLSSTQTIGVGDAANVQLRSESLDPPTVEKAKQALFEQLQPVSANGQPSVQAISDSAVSASWGQEISQKALIALAVFAVLVTVFLSIYFERWMALAALISLVHDIVITAGVYSLVGFEVTPATVIGLLTILGFSLYDTVVVFDKVKENARGILGLTRRTYAETANLALNQTLMRSINTSVIALLPVLGLLVVGYFLLGSGTLQDLALVQLAGMLIGVLSSLFLATPLLVDFKMRDPRFKQQAERVRARRANAARKAAEREAEEEFDPADDDALAAELRRERAFAAAASVPARTPKAPPRRGGRPSGKRKR</sequence>
<feature type="transmembrane region" description="Helical" evidence="9">
    <location>
        <begin position="271"/>
        <end position="291"/>
    </location>
</feature>
<dbReference type="RefSeq" id="WP_027944676.1">
    <property type="nucleotide sequence ID" value="NZ_BSTI01000013.1"/>
</dbReference>
<reference evidence="12" key="1">
    <citation type="submission" date="2023-03" db="EMBL/GenBank/DDBJ databases">
        <title>Amycolatopsis taiwanensis NBRC 103393.</title>
        <authorList>
            <person name="Ichikawa N."/>
            <person name="Sato H."/>
            <person name="Tonouchi N."/>
        </authorList>
    </citation>
    <scope>NUCLEOTIDE SEQUENCE</scope>
    <source>
        <strain evidence="12">NBRC 103393</strain>
    </source>
</reference>
<evidence type="ECO:0000256" key="4">
    <source>
        <dbReference type="ARBA" id="ARBA00022692"/>
    </source>
</evidence>
<feature type="transmembrane region" description="Helical" evidence="9">
    <location>
        <begin position="297"/>
        <end position="320"/>
    </location>
</feature>
<evidence type="ECO:0000256" key="2">
    <source>
        <dbReference type="ARBA" id="ARBA00022448"/>
    </source>
</evidence>
<dbReference type="Proteomes" id="UP001165136">
    <property type="component" value="Unassembled WGS sequence"/>
</dbReference>
<feature type="transmembrane region" description="Helical" evidence="9">
    <location>
        <begin position="33"/>
        <end position="53"/>
    </location>
</feature>
<feature type="region of interest" description="Disordered" evidence="10">
    <location>
        <begin position="375"/>
        <end position="401"/>
    </location>
</feature>
<dbReference type="PANTHER" id="PTHR30081:SF8">
    <property type="entry name" value="PROTEIN TRANSLOCASE SUBUNIT SECF"/>
    <property type="match status" value="1"/>
</dbReference>
<dbReference type="PRINTS" id="PR01755">
    <property type="entry name" value="SECFTRNLCASE"/>
</dbReference>